<organism evidence="5 6">
    <name type="scientific">Cellulomonas humilata</name>
    <dbReference type="NCBI Taxonomy" id="144055"/>
    <lineage>
        <taxon>Bacteria</taxon>
        <taxon>Bacillati</taxon>
        <taxon>Actinomycetota</taxon>
        <taxon>Actinomycetes</taxon>
        <taxon>Micrococcales</taxon>
        <taxon>Cellulomonadaceae</taxon>
        <taxon>Cellulomonas</taxon>
    </lineage>
</organism>
<dbReference type="InterPro" id="IPR016032">
    <property type="entry name" value="Sig_transdc_resp-reg_C-effctor"/>
</dbReference>
<dbReference type="InterPro" id="IPR011990">
    <property type="entry name" value="TPR-like_helical_dom_sf"/>
</dbReference>
<protein>
    <submittedName>
        <fullName evidence="5">LuxR family maltose regulon positive regulatory protein</fullName>
    </submittedName>
</protein>
<dbReference type="InterPro" id="IPR059106">
    <property type="entry name" value="WHD_MalT"/>
</dbReference>
<keyword evidence="2" id="KW-0238">DNA-binding</keyword>
<dbReference type="PANTHER" id="PTHR44688:SF16">
    <property type="entry name" value="DNA-BINDING TRANSCRIPTIONAL ACTIVATOR DEVR_DOSR"/>
    <property type="match status" value="1"/>
</dbReference>
<dbReference type="Gene3D" id="1.25.40.10">
    <property type="entry name" value="Tetratricopeptide repeat domain"/>
    <property type="match status" value="1"/>
</dbReference>
<dbReference type="InterPro" id="IPR000792">
    <property type="entry name" value="Tscrpt_reg_LuxR_C"/>
</dbReference>
<feature type="domain" description="HTH luxR-type" evidence="4">
    <location>
        <begin position="614"/>
        <end position="679"/>
    </location>
</feature>
<reference evidence="5 6" key="1">
    <citation type="submission" date="2023-07" db="EMBL/GenBank/DDBJ databases">
        <title>Sorghum-associated microbial communities from plants grown in Nebraska, USA.</title>
        <authorList>
            <person name="Schachtman D."/>
        </authorList>
    </citation>
    <scope>NUCLEOTIDE SEQUENCE [LARGE SCALE GENOMIC DNA]</scope>
    <source>
        <strain evidence="5 6">BE332</strain>
    </source>
</reference>
<dbReference type="SUPFAM" id="SSF48452">
    <property type="entry name" value="TPR-like"/>
    <property type="match status" value="1"/>
</dbReference>
<dbReference type="SUPFAM" id="SSF46894">
    <property type="entry name" value="C-terminal effector domain of the bipartite response regulators"/>
    <property type="match status" value="1"/>
</dbReference>
<accession>A0ABU0EGX5</accession>
<keyword evidence="1" id="KW-0805">Transcription regulation</keyword>
<keyword evidence="3" id="KW-0804">Transcription</keyword>
<dbReference type="Pfam" id="PF00196">
    <property type="entry name" value="GerE"/>
    <property type="match status" value="1"/>
</dbReference>
<gene>
    <name evidence="5" type="ORF">J2X26_002398</name>
</gene>
<dbReference type="PANTHER" id="PTHR44688">
    <property type="entry name" value="DNA-BINDING TRANSCRIPTIONAL ACTIVATOR DEVR_DOSR"/>
    <property type="match status" value="1"/>
</dbReference>
<evidence type="ECO:0000256" key="3">
    <source>
        <dbReference type="ARBA" id="ARBA00023163"/>
    </source>
</evidence>
<dbReference type="InterPro" id="IPR036388">
    <property type="entry name" value="WH-like_DNA-bd_sf"/>
</dbReference>
<dbReference type="SMART" id="SM00421">
    <property type="entry name" value="HTH_LUXR"/>
    <property type="match status" value="1"/>
</dbReference>
<name>A0ABU0EGX5_9CELL</name>
<proteinExistence type="predicted"/>
<dbReference type="Proteomes" id="UP001239626">
    <property type="component" value="Unassembled WGS sequence"/>
</dbReference>
<dbReference type="PROSITE" id="PS50043">
    <property type="entry name" value="HTH_LUXR_2"/>
    <property type="match status" value="1"/>
</dbReference>
<comment type="caution">
    <text evidence="5">The sequence shown here is derived from an EMBL/GenBank/DDBJ whole genome shotgun (WGS) entry which is preliminary data.</text>
</comment>
<dbReference type="CDD" id="cd06170">
    <property type="entry name" value="LuxR_C_like"/>
    <property type="match status" value="1"/>
</dbReference>
<dbReference type="Pfam" id="PF25873">
    <property type="entry name" value="WHD_MalT"/>
    <property type="match status" value="1"/>
</dbReference>
<dbReference type="EMBL" id="JAUSVB010000003">
    <property type="protein sequence ID" value="MDQ0374077.1"/>
    <property type="molecule type" value="Genomic_DNA"/>
</dbReference>
<evidence type="ECO:0000256" key="2">
    <source>
        <dbReference type="ARBA" id="ARBA00023125"/>
    </source>
</evidence>
<evidence type="ECO:0000259" key="4">
    <source>
        <dbReference type="PROSITE" id="PS50043"/>
    </source>
</evidence>
<evidence type="ECO:0000313" key="5">
    <source>
        <dbReference type="EMBL" id="MDQ0374077.1"/>
    </source>
</evidence>
<dbReference type="Gene3D" id="1.10.10.10">
    <property type="entry name" value="Winged helix-like DNA-binding domain superfamily/Winged helix DNA-binding domain"/>
    <property type="match status" value="1"/>
</dbReference>
<evidence type="ECO:0000313" key="6">
    <source>
        <dbReference type="Proteomes" id="UP001239626"/>
    </source>
</evidence>
<sequence length="681" mass="72006">MASPARVVAIVAGPGYGKSAVLGQWADRLASAAVWHTCTDADNDPAALLTALGGAAGAGPGIVTVAGLVQALPPDPARTLLVEGVHVITSAGSLNVLSDVIDRLPDTWRVGVSSRAKPRLPIARLRAAGDLLELGVPELSLGPDEAAQVLARSGVTLSPTATAELLDRTEGWPVAVSLAGMALRADGTRTFTGDDVFMREYLRTEVLAGLGGRDTALLVRCAILDELSGPLCDTVLRVRSSGAALEHLAAHGVIQPVGRDGDRFRCHPLLRDLLGAELHRKEPALVPELHRRAARWYADADVPDQAIDHAHRAGDIAEFTRLVLDWSQQTWVSGGIDSVHKWMSWLEEANTVSAFPAIAAHAALIFALVGEPARAERWSAIAKGVPATGTLSDGSTIEATLAYLDAIEARQGTEQMRRDARTAWEGLSPGSPLRATMRHTEALADLLDGDLDRADDLFVEAQEAAEAAGIGPLAAMVLCERASIAVERGDWSAAERSVAQATSIVTDGAFGSYWSSALVFAWAARIAVHLGLRSEAVEHTRRALALRPLLTYGLPVVSTQALLATAQASLGLGDLHAAASTARQAEEIVRRRPGLGDLPDKVATLVAAVQETANQGRPDTLTPAEVRLLPLLATHLTFPLIAERLGVSRNTVKTQAISTYRKLGVTSRNEAVARWEVLDGS</sequence>
<keyword evidence="6" id="KW-1185">Reference proteome</keyword>
<evidence type="ECO:0000256" key="1">
    <source>
        <dbReference type="ARBA" id="ARBA00023015"/>
    </source>
</evidence>